<reference evidence="2" key="1">
    <citation type="submission" date="2020-09" db="EMBL/GenBank/DDBJ databases">
        <title>A novel bacterium of genus Bacillus, isolated from South China Sea.</title>
        <authorList>
            <person name="Huang H."/>
            <person name="Mo K."/>
            <person name="Hu Y."/>
        </authorList>
    </citation>
    <scope>NUCLEOTIDE SEQUENCE</scope>
    <source>
        <strain evidence="2">IB182487</strain>
    </source>
</reference>
<gene>
    <name evidence="2" type="ORF">IC621_22725</name>
</gene>
<accession>A0A926NL26</accession>
<keyword evidence="1" id="KW-0472">Membrane</keyword>
<dbReference type="RefSeq" id="WP_191161778.1">
    <property type="nucleotide sequence ID" value="NZ_JACXAI010000041.1"/>
</dbReference>
<dbReference type="EMBL" id="JACXAI010000041">
    <property type="protein sequence ID" value="MBD1383020.1"/>
    <property type="molecule type" value="Genomic_DNA"/>
</dbReference>
<dbReference type="SUPFAM" id="SSF54427">
    <property type="entry name" value="NTF2-like"/>
    <property type="match status" value="1"/>
</dbReference>
<keyword evidence="1" id="KW-1133">Transmembrane helix</keyword>
<evidence type="ECO:0000313" key="2">
    <source>
        <dbReference type="EMBL" id="MBD1383020.1"/>
    </source>
</evidence>
<feature type="transmembrane region" description="Helical" evidence="1">
    <location>
        <begin position="7"/>
        <end position="28"/>
    </location>
</feature>
<evidence type="ECO:0008006" key="4">
    <source>
        <dbReference type="Google" id="ProtNLM"/>
    </source>
</evidence>
<organism evidence="2 3">
    <name type="scientific">Metabacillus arenae</name>
    <dbReference type="NCBI Taxonomy" id="2771434"/>
    <lineage>
        <taxon>Bacteria</taxon>
        <taxon>Bacillati</taxon>
        <taxon>Bacillota</taxon>
        <taxon>Bacilli</taxon>
        <taxon>Bacillales</taxon>
        <taxon>Bacillaceae</taxon>
        <taxon>Metabacillus</taxon>
    </lineage>
</organism>
<keyword evidence="3" id="KW-1185">Reference proteome</keyword>
<dbReference type="Gene3D" id="3.10.450.100">
    <property type="entry name" value="NTF2-like, domain 1"/>
    <property type="match status" value="1"/>
</dbReference>
<name>A0A926NL26_9BACI</name>
<evidence type="ECO:0000313" key="3">
    <source>
        <dbReference type="Proteomes" id="UP000626844"/>
    </source>
</evidence>
<dbReference type="AlphaFoldDB" id="A0A926NL26"/>
<dbReference type="InterPro" id="IPR032710">
    <property type="entry name" value="NTF2-like_dom_sf"/>
</dbReference>
<dbReference type="Proteomes" id="UP000626844">
    <property type="component" value="Unassembled WGS sequence"/>
</dbReference>
<evidence type="ECO:0000256" key="1">
    <source>
        <dbReference type="SAM" id="Phobius"/>
    </source>
</evidence>
<keyword evidence="1" id="KW-0812">Transmembrane</keyword>
<sequence length="151" mass="18244">MRRRKKLQPLVVVAGLIIIGIFIFFLVVNVFQSRNYEKAVDSFYEYEQEGDFGSAWELFHPQMKKRFSKNAYVTERSHIYMSHYGVNTFTYKIVDDKKIKSWKMEKSKTFQNVHRFTIQQIFNSKFGVFKVEQEVFVVKEKGEWKIAWEFR</sequence>
<comment type="caution">
    <text evidence="2">The sequence shown here is derived from an EMBL/GenBank/DDBJ whole genome shotgun (WGS) entry which is preliminary data.</text>
</comment>
<proteinExistence type="predicted"/>
<protein>
    <recommendedName>
        <fullName evidence="4">DUF4878 domain-containing protein</fullName>
    </recommendedName>
</protein>